<evidence type="ECO:0000313" key="1">
    <source>
        <dbReference type="EMBL" id="KAL1498082.1"/>
    </source>
</evidence>
<dbReference type="Proteomes" id="UP001566132">
    <property type="component" value="Unassembled WGS sequence"/>
</dbReference>
<gene>
    <name evidence="1" type="ORF">ABEB36_008938</name>
</gene>
<name>A0ABD1ESK7_HYPHA</name>
<accession>A0ABD1ESK7</accession>
<evidence type="ECO:0000313" key="2">
    <source>
        <dbReference type="Proteomes" id="UP001566132"/>
    </source>
</evidence>
<reference evidence="1 2" key="1">
    <citation type="submission" date="2024-05" db="EMBL/GenBank/DDBJ databases">
        <title>Genetic variation in Jamaican populations of the coffee berry borer (Hypothenemus hampei).</title>
        <authorList>
            <person name="Errbii M."/>
            <person name="Myrie A."/>
        </authorList>
    </citation>
    <scope>NUCLEOTIDE SEQUENCE [LARGE SCALE GENOMIC DNA]</scope>
    <source>
        <strain evidence="1">JA-Hopewell-2020-01-JO</strain>
        <tissue evidence="1">Whole body</tissue>
    </source>
</reference>
<dbReference type="AlphaFoldDB" id="A0ABD1ESK7"/>
<dbReference type="EMBL" id="JBDJPC010000006">
    <property type="protein sequence ID" value="KAL1498082.1"/>
    <property type="molecule type" value="Genomic_DNA"/>
</dbReference>
<sequence>MEEKISRTVYEILVILKIVLTCASTEFKIVTKNIPKHIRNVLRPKELISYIFCKCYSTGEVFQEISETFLKTLIQIQILVPNLNYTVCKYIYMNLNSKKNGIRKPELALKSKLQRSASEATARTFLMKILFADYKHTQVNF</sequence>
<keyword evidence="2" id="KW-1185">Reference proteome</keyword>
<proteinExistence type="predicted"/>
<comment type="caution">
    <text evidence="1">The sequence shown here is derived from an EMBL/GenBank/DDBJ whole genome shotgun (WGS) entry which is preliminary data.</text>
</comment>
<protein>
    <submittedName>
        <fullName evidence="1">Uncharacterized protein</fullName>
    </submittedName>
</protein>
<organism evidence="1 2">
    <name type="scientific">Hypothenemus hampei</name>
    <name type="common">Coffee berry borer</name>
    <dbReference type="NCBI Taxonomy" id="57062"/>
    <lineage>
        <taxon>Eukaryota</taxon>
        <taxon>Metazoa</taxon>
        <taxon>Ecdysozoa</taxon>
        <taxon>Arthropoda</taxon>
        <taxon>Hexapoda</taxon>
        <taxon>Insecta</taxon>
        <taxon>Pterygota</taxon>
        <taxon>Neoptera</taxon>
        <taxon>Endopterygota</taxon>
        <taxon>Coleoptera</taxon>
        <taxon>Polyphaga</taxon>
        <taxon>Cucujiformia</taxon>
        <taxon>Curculionidae</taxon>
        <taxon>Scolytinae</taxon>
        <taxon>Hypothenemus</taxon>
    </lineage>
</organism>